<comment type="caution">
    <text evidence="3">The sequence shown here is derived from an EMBL/GenBank/DDBJ whole genome shotgun (WGS) entry which is preliminary data.</text>
</comment>
<dbReference type="EMBL" id="CM031823">
    <property type="protein sequence ID" value="KAG6626338.1"/>
    <property type="molecule type" value="Genomic_DNA"/>
</dbReference>
<dbReference type="AlphaFoldDB" id="A0A8T1NA01"/>
<protein>
    <recommendedName>
        <fullName evidence="2">Retrovirus-related Pol polyprotein from transposon TNT 1-94-like beta-barrel domain-containing protein</fullName>
    </recommendedName>
</protein>
<name>A0A8T1NA01_CARIL</name>
<dbReference type="InterPro" id="IPR054722">
    <property type="entry name" value="PolX-like_BBD"/>
</dbReference>
<organism evidence="3 4">
    <name type="scientific">Carya illinoinensis</name>
    <name type="common">Pecan</name>
    <dbReference type="NCBI Taxonomy" id="32201"/>
    <lineage>
        <taxon>Eukaryota</taxon>
        <taxon>Viridiplantae</taxon>
        <taxon>Streptophyta</taxon>
        <taxon>Embryophyta</taxon>
        <taxon>Tracheophyta</taxon>
        <taxon>Spermatophyta</taxon>
        <taxon>Magnoliopsida</taxon>
        <taxon>eudicotyledons</taxon>
        <taxon>Gunneridae</taxon>
        <taxon>Pentapetalae</taxon>
        <taxon>rosids</taxon>
        <taxon>fabids</taxon>
        <taxon>Fagales</taxon>
        <taxon>Juglandaceae</taxon>
        <taxon>Carya</taxon>
    </lineage>
</organism>
<accession>A0A8T1NA01</accession>
<dbReference type="Pfam" id="PF14223">
    <property type="entry name" value="Retrotran_gag_2"/>
    <property type="match status" value="1"/>
</dbReference>
<dbReference type="Proteomes" id="UP000811609">
    <property type="component" value="Chromosome 15"/>
</dbReference>
<evidence type="ECO:0000259" key="2">
    <source>
        <dbReference type="Pfam" id="PF22936"/>
    </source>
</evidence>
<evidence type="ECO:0000256" key="1">
    <source>
        <dbReference type="SAM" id="MobiDB-lite"/>
    </source>
</evidence>
<dbReference type="PANTHER" id="PTHR47592">
    <property type="entry name" value="PBF68 PROTEIN"/>
    <property type="match status" value="1"/>
</dbReference>
<evidence type="ECO:0000313" key="3">
    <source>
        <dbReference type="EMBL" id="KAG6626338.1"/>
    </source>
</evidence>
<reference evidence="3" key="1">
    <citation type="submission" date="2020-12" db="EMBL/GenBank/DDBJ databases">
        <title>WGS assembly of Carya illinoinensis cv. Pawnee.</title>
        <authorList>
            <person name="Platts A."/>
            <person name="Shu S."/>
            <person name="Wright S."/>
            <person name="Barry K."/>
            <person name="Edger P."/>
            <person name="Pires J.C."/>
            <person name="Schmutz J."/>
        </authorList>
    </citation>
    <scope>NUCLEOTIDE SEQUENCE</scope>
    <source>
        <tissue evidence="3">Leaf</tissue>
    </source>
</reference>
<keyword evidence="4" id="KW-1185">Reference proteome</keyword>
<gene>
    <name evidence="3" type="ORF">CIPAW_15G040700</name>
</gene>
<evidence type="ECO:0000313" key="4">
    <source>
        <dbReference type="Proteomes" id="UP000811609"/>
    </source>
</evidence>
<dbReference type="Pfam" id="PF22936">
    <property type="entry name" value="Pol_BBD"/>
    <property type="match status" value="1"/>
</dbReference>
<feature type="region of interest" description="Disordered" evidence="1">
    <location>
        <begin position="209"/>
        <end position="249"/>
    </location>
</feature>
<feature type="region of interest" description="Disordered" evidence="1">
    <location>
        <begin position="1"/>
        <end position="21"/>
    </location>
</feature>
<feature type="compositionally biased region" description="Polar residues" evidence="1">
    <location>
        <begin position="275"/>
        <end position="285"/>
    </location>
</feature>
<proteinExistence type="predicted"/>
<feature type="compositionally biased region" description="Polar residues" evidence="1">
    <location>
        <begin position="236"/>
        <end position="245"/>
    </location>
</feature>
<sequence>MERSGRDRSSENASSSGRRSTVSNAKFEVEKFDGTSNFGMWQCEVMDVLIQQELDIVLEGKPDDMTDQGWKKLNTQACSTIRLCLTKEQKYFVMRETNVKILWQKLEDKFMKKSIESRLHLKKKLFRFQFREGNSMSEHLNSYNQILADLLNLDVEIEDEDKVLLLLNSLPDTYEHLIITLLYGKESISFDDVSSSLISNEYRRKDKQVQLDTSSEALTARGRPQSRYPRKKKGFQSKTRATSRGPSVGRKFARDECSFCHNKGHWKKDCPKLKGQQQNQPTTANVVDRDDDSDLSLTISSSICHSDEWIMDSGCTYHMCPNRDWFTDFTKIEGGAVLMGNDSACKTQGMGSIRLKLHDGSVKTLTEVRYVLDLQKNLISLESLDSKGFRIAIEDGTLKVLLGVQVAMKGLRRGNLYFLQGSTVDGRASTGYWKRKTRFCKYFDFTCFICAISINVNFMSVAV</sequence>
<feature type="compositionally biased region" description="Low complexity" evidence="1">
    <location>
        <begin position="11"/>
        <end position="20"/>
    </location>
</feature>
<feature type="compositionally biased region" description="Basic and acidic residues" evidence="1">
    <location>
        <begin position="1"/>
        <end position="10"/>
    </location>
</feature>
<feature type="domain" description="Retrovirus-related Pol polyprotein from transposon TNT 1-94-like beta-barrel" evidence="2">
    <location>
        <begin position="309"/>
        <end position="389"/>
    </location>
</feature>
<feature type="region of interest" description="Disordered" evidence="1">
    <location>
        <begin position="271"/>
        <end position="290"/>
    </location>
</feature>
<dbReference type="PANTHER" id="PTHR47592:SF27">
    <property type="entry name" value="OS08G0421700 PROTEIN"/>
    <property type="match status" value="1"/>
</dbReference>